<accession>A0A847SB07</accession>
<evidence type="ECO:0000259" key="1">
    <source>
        <dbReference type="Pfam" id="PF24722"/>
    </source>
</evidence>
<dbReference type="AlphaFoldDB" id="A0A847SB07"/>
<dbReference type="Proteomes" id="UP000587991">
    <property type="component" value="Unassembled WGS sequence"/>
</dbReference>
<dbReference type="RefSeq" id="WP_168875892.1">
    <property type="nucleotide sequence ID" value="NZ_JABAIM010000001.1"/>
</dbReference>
<dbReference type="Pfam" id="PF24722">
    <property type="entry name" value="DUF7674"/>
    <property type="match status" value="1"/>
</dbReference>
<feature type="domain" description="DUF7674" evidence="1">
    <location>
        <begin position="9"/>
        <end position="121"/>
    </location>
</feature>
<evidence type="ECO:0000313" key="2">
    <source>
        <dbReference type="EMBL" id="NLR74268.1"/>
    </source>
</evidence>
<name>A0A847SB07_9NEIS</name>
<proteinExistence type="predicted"/>
<protein>
    <recommendedName>
        <fullName evidence="1">DUF7674 domain-containing protein</fullName>
    </recommendedName>
</protein>
<dbReference type="EMBL" id="JABAIM010000001">
    <property type="protein sequence ID" value="NLR74268.1"/>
    <property type="molecule type" value="Genomic_DNA"/>
</dbReference>
<comment type="caution">
    <text evidence="2">The sequence shown here is derived from an EMBL/GenBank/DDBJ whole genome shotgun (WGS) entry which is preliminary data.</text>
</comment>
<gene>
    <name evidence="2" type="ORF">HF682_03760</name>
</gene>
<dbReference type="InterPro" id="IPR056091">
    <property type="entry name" value="DUF7674"/>
</dbReference>
<sequence>MIQQHEVMPLLLQACPSFAPLWEAHLREYEGEVLFYIVMGELAHHLLELQQSGEAACFAALGVAIERLHVEGDAWVQELVTIGLLEGIQNVWGNTGVDPAQFEPYLGPESQRAWHALNAFWSGQAVTVAVEG</sequence>
<keyword evidence="3" id="KW-1185">Reference proteome</keyword>
<evidence type="ECO:0000313" key="3">
    <source>
        <dbReference type="Proteomes" id="UP000587991"/>
    </source>
</evidence>
<organism evidence="2 3">
    <name type="scientific">Leeia aquatica</name>
    <dbReference type="NCBI Taxonomy" id="2725557"/>
    <lineage>
        <taxon>Bacteria</taxon>
        <taxon>Pseudomonadati</taxon>
        <taxon>Pseudomonadota</taxon>
        <taxon>Betaproteobacteria</taxon>
        <taxon>Neisseriales</taxon>
        <taxon>Leeiaceae</taxon>
        <taxon>Leeia</taxon>
    </lineage>
</organism>
<reference evidence="2 3" key="1">
    <citation type="submission" date="2020-04" db="EMBL/GenBank/DDBJ databases">
        <title>Draft genome of Leeia sp. IMCC25680.</title>
        <authorList>
            <person name="Song J."/>
            <person name="Cho J.-C."/>
        </authorList>
    </citation>
    <scope>NUCLEOTIDE SEQUENCE [LARGE SCALE GENOMIC DNA]</scope>
    <source>
        <strain evidence="2 3">IMCC25680</strain>
    </source>
</reference>